<keyword evidence="2" id="KW-0732">Signal</keyword>
<accession>A0ABY5GV97</accession>
<keyword evidence="4" id="KW-1185">Reference proteome</keyword>
<dbReference type="EMBL" id="CP073344">
    <property type="protein sequence ID" value="UTW03020.1"/>
    <property type="molecule type" value="Genomic_DNA"/>
</dbReference>
<feature type="region of interest" description="Disordered" evidence="1">
    <location>
        <begin position="30"/>
        <end position="54"/>
    </location>
</feature>
<reference evidence="3" key="1">
    <citation type="submission" date="2021-04" db="EMBL/GenBank/DDBJ databases">
        <title>Oceanospirillales bacteria with DddD are important DMSP degraders in coastal seawater.</title>
        <authorList>
            <person name="Liu J."/>
        </authorList>
    </citation>
    <scope>NUCLEOTIDE SEQUENCE</scope>
    <source>
        <strain evidence="3">GY6</strain>
    </source>
</reference>
<evidence type="ECO:0000256" key="2">
    <source>
        <dbReference type="SAM" id="SignalP"/>
    </source>
</evidence>
<feature type="compositionally biased region" description="Low complexity" evidence="1">
    <location>
        <begin position="30"/>
        <end position="45"/>
    </location>
</feature>
<evidence type="ECO:0000313" key="3">
    <source>
        <dbReference type="EMBL" id="UTW03020.1"/>
    </source>
</evidence>
<evidence type="ECO:0000256" key="1">
    <source>
        <dbReference type="SAM" id="MobiDB-lite"/>
    </source>
</evidence>
<evidence type="ECO:0000313" key="4">
    <source>
        <dbReference type="Proteomes" id="UP001059950"/>
    </source>
</evidence>
<dbReference type="Proteomes" id="UP001059950">
    <property type="component" value="Chromosome"/>
</dbReference>
<feature type="chain" id="PRO_5046604264" evidence="2">
    <location>
        <begin position="22"/>
        <end position="138"/>
    </location>
</feature>
<organism evidence="3 4">
    <name type="scientific">Amphritea atlantica</name>
    <dbReference type="NCBI Taxonomy" id="355243"/>
    <lineage>
        <taxon>Bacteria</taxon>
        <taxon>Pseudomonadati</taxon>
        <taxon>Pseudomonadota</taxon>
        <taxon>Gammaproteobacteria</taxon>
        <taxon>Oceanospirillales</taxon>
        <taxon>Oceanospirillaceae</taxon>
        <taxon>Amphritea</taxon>
    </lineage>
</organism>
<gene>
    <name evidence="3" type="ORF">KDX31_17075</name>
</gene>
<name>A0ABY5GV97_9GAMM</name>
<feature type="signal peptide" evidence="2">
    <location>
        <begin position="1"/>
        <end position="21"/>
    </location>
</feature>
<sequence>MKRLSFGLGSIMLLAVFAAYAGNNQAAATTQPGEAGAGAAANNNASHREATREAIRRSVVGDSSPLKVVKKRYESVDHEEIDQYVGSWIKLETYFGRKVEGTLKSVKGDILYVDEHLGQGSASYPINKKKLSRLKVLR</sequence>
<protein>
    <submittedName>
        <fullName evidence="3">Uncharacterized protein</fullName>
    </submittedName>
</protein>
<proteinExistence type="predicted"/>